<feature type="transmembrane region" description="Helical" evidence="1">
    <location>
        <begin position="109"/>
        <end position="128"/>
    </location>
</feature>
<dbReference type="AlphaFoldDB" id="A0A6A6SM65"/>
<feature type="transmembrane region" description="Helical" evidence="1">
    <location>
        <begin position="733"/>
        <end position="758"/>
    </location>
</feature>
<dbReference type="Pfam" id="PF11915">
    <property type="entry name" value="DUF3433"/>
    <property type="match status" value="1"/>
</dbReference>
<gene>
    <name evidence="2" type="ORF">K491DRAFT_723600</name>
</gene>
<name>A0A6A6SM65_9PLEO</name>
<keyword evidence="1" id="KW-1133">Transmembrane helix</keyword>
<dbReference type="InterPro" id="IPR021840">
    <property type="entry name" value="DUF3433"/>
</dbReference>
<sequence length="1192" mass="131663">MDAAYEPVSSRNLEHPLTLEPLSVDPASLAQHPFQLPLLDGRQDPSRTDATEEQIEPAETAWTPLMLRRWVVSLFAGVFLALVVGLEVALKVSTDRQGFGPINPSLHYLWTYGPTAALTVIAAFWTQVDYRSRLMQPWRELANPPQTVDNTLFLDYVSPDPITVFIRSVRKRHWPVTAGLTGSLFLKILMIISTGLFSLQSSSPREDSLFTITHQFEMSGFNSSAVDDVAALVYAGVHSNNITYPSGTNASCAVEMFNLTEQSSFSAYNLTAQVRSLTTNLICEPASVGDLKTLNSTSTNSYEYQVSVGIESESCVIPEFQGLFADYAIGDVWVGTVFNATCDAQDIDNAEDQGRLVILNFLLKVDAILTSNGSTEGNHTSAGTAYLSGSAVNGTALVCQPQLTMQRSDVTIDQSGSLIHASEGENLLVPSNISAMDVTNAVLTSISQLNVHGILPYQHFTGFFAWILSSQSSTDAADLSNTDLQAKGAQMIFEGVASQISKRYFLDSNPEEAHGNLQGTMESVQQRLFVKLLSMRLMESALCILALVSLLLVFGSRRGSTPQDPASVARIVSFVSKSPAAINALSPTGSWLIKDLPLKLQREYSTDFKVILDGYRNPHPIFMIEGEGGKDVDDLVWPDENAQYWQPITTRWPSRFALPMVPLAIIIVLEVLLRKSQNYAGVAYVRSDKWTQLSSSYLPALTMVLTKLFFSASDFNIVSLIHALWTSLRNGRIAVGASTFAAILASFLTIAVSGLYIIKEIPHDNSISFTRLDQFVNPFAMHVSDDGIIPQFDIVPNFTSSLTARLVLYEQMNDPMGTKQDYVYPNFTIPQDTSLDLNASFVSISVAVQRGALSCELVPYDSVELDYSYSDANLSLSPGVEVFWSNPKVNWTACDANIFKNATTAYYWLDTGDGVFAEQMSYFDVSSEEDNCPASWGVFGNWSDRRATELNIINCWPSIQETQADISFALPGWTIQSMSVNDNSTKNVSTSMDTYLAFDYWVVSSIYDSYVTEKEQIDDVFTAFIRDQTTKALDTSLLQRHNWDKLRTNIEHRYSLAFAQILNLQGRNTSQAAQSTVSGTATSYSRYRLTQDVASTRVLQGLLIGMMLCAIICLFTVRLHDVVPKNPSSIAAQISLVAGSSMMEKLPPGAQWMDDKEFNALFDSERYSMGWRTDANGDRKFTIDVADGVWEE</sequence>
<evidence type="ECO:0000313" key="2">
    <source>
        <dbReference type="EMBL" id="KAF2647254.1"/>
    </source>
</evidence>
<feature type="transmembrane region" description="Helical" evidence="1">
    <location>
        <begin position="533"/>
        <end position="554"/>
    </location>
</feature>
<feature type="transmembrane region" description="Helical" evidence="1">
    <location>
        <begin position="70"/>
        <end position="89"/>
    </location>
</feature>
<protein>
    <submittedName>
        <fullName evidence="2">Uncharacterized protein</fullName>
    </submittedName>
</protein>
<dbReference type="EMBL" id="MU004649">
    <property type="protein sequence ID" value="KAF2647254.1"/>
    <property type="molecule type" value="Genomic_DNA"/>
</dbReference>
<accession>A0A6A6SM65</accession>
<keyword evidence="3" id="KW-1185">Reference proteome</keyword>
<dbReference type="OrthoDB" id="3912677at2759"/>
<evidence type="ECO:0000256" key="1">
    <source>
        <dbReference type="SAM" id="Phobius"/>
    </source>
</evidence>
<feature type="transmembrane region" description="Helical" evidence="1">
    <location>
        <begin position="656"/>
        <end position="673"/>
    </location>
</feature>
<dbReference type="PANTHER" id="PTHR37544">
    <property type="entry name" value="SPRAY-RELATED"/>
    <property type="match status" value="1"/>
</dbReference>
<organism evidence="2 3">
    <name type="scientific">Lophiostoma macrostomum CBS 122681</name>
    <dbReference type="NCBI Taxonomy" id="1314788"/>
    <lineage>
        <taxon>Eukaryota</taxon>
        <taxon>Fungi</taxon>
        <taxon>Dikarya</taxon>
        <taxon>Ascomycota</taxon>
        <taxon>Pezizomycotina</taxon>
        <taxon>Dothideomycetes</taxon>
        <taxon>Pleosporomycetidae</taxon>
        <taxon>Pleosporales</taxon>
        <taxon>Lophiostomataceae</taxon>
        <taxon>Lophiostoma</taxon>
    </lineage>
</organism>
<evidence type="ECO:0000313" key="3">
    <source>
        <dbReference type="Proteomes" id="UP000799324"/>
    </source>
</evidence>
<keyword evidence="1" id="KW-0812">Transmembrane</keyword>
<keyword evidence="1" id="KW-0472">Membrane</keyword>
<dbReference type="Proteomes" id="UP000799324">
    <property type="component" value="Unassembled WGS sequence"/>
</dbReference>
<feature type="transmembrane region" description="Helical" evidence="1">
    <location>
        <begin position="176"/>
        <end position="199"/>
    </location>
</feature>
<reference evidence="2" key="1">
    <citation type="journal article" date="2020" name="Stud. Mycol.">
        <title>101 Dothideomycetes genomes: a test case for predicting lifestyles and emergence of pathogens.</title>
        <authorList>
            <person name="Haridas S."/>
            <person name="Albert R."/>
            <person name="Binder M."/>
            <person name="Bloem J."/>
            <person name="Labutti K."/>
            <person name="Salamov A."/>
            <person name="Andreopoulos B."/>
            <person name="Baker S."/>
            <person name="Barry K."/>
            <person name="Bills G."/>
            <person name="Bluhm B."/>
            <person name="Cannon C."/>
            <person name="Castanera R."/>
            <person name="Culley D."/>
            <person name="Daum C."/>
            <person name="Ezra D."/>
            <person name="Gonzalez J."/>
            <person name="Henrissat B."/>
            <person name="Kuo A."/>
            <person name="Liang C."/>
            <person name="Lipzen A."/>
            <person name="Lutzoni F."/>
            <person name="Magnuson J."/>
            <person name="Mondo S."/>
            <person name="Nolan M."/>
            <person name="Ohm R."/>
            <person name="Pangilinan J."/>
            <person name="Park H.-J."/>
            <person name="Ramirez L."/>
            <person name="Alfaro M."/>
            <person name="Sun H."/>
            <person name="Tritt A."/>
            <person name="Yoshinaga Y."/>
            <person name="Zwiers L.-H."/>
            <person name="Turgeon B."/>
            <person name="Goodwin S."/>
            <person name="Spatafora J."/>
            <person name="Crous P."/>
            <person name="Grigoriev I."/>
        </authorList>
    </citation>
    <scope>NUCLEOTIDE SEQUENCE</scope>
    <source>
        <strain evidence="2">CBS 122681</strain>
    </source>
</reference>
<proteinExistence type="predicted"/>
<dbReference type="PANTHER" id="PTHR37544:SF3">
    <property type="entry name" value="SPRAY"/>
    <property type="match status" value="1"/>
</dbReference>
<feature type="transmembrane region" description="Helical" evidence="1">
    <location>
        <begin position="697"/>
        <end position="721"/>
    </location>
</feature>